<feature type="region of interest" description="Disordered" evidence="1">
    <location>
        <begin position="159"/>
        <end position="195"/>
    </location>
</feature>
<keyword evidence="3" id="KW-1185">Reference proteome</keyword>
<reference evidence="2 3" key="1">
    <citation type="journal article" date="2009" name="Nature">
        <title>Evolution of pathogenicity and sexual reproduction in eight Candida genomes.</title>
        <authorList>
            <person name="Butler G."/>
            <person name="Rasmussen M.D."/>
            <person name="Lin M.F."/>
            <person name="Santos M.A."/>
            <person name="Sakthikumar S."/>
            <person name="Munro C.A."/>
            <person name="Rheinbay E."/>
            <person name="Grabherr M."/>
            <person name="Forche A."/>
            <person name="Reedy J.L."/>
            <person name="Agrafioti I."/>
            <person name="Arnaud M.B."/>
            <person name="Bates S."/>
            <person name="Brown A.J."/>
            <person name="Brunke S."/>
            <person name="Costanzo M.C."/>
            <person name="Fitzpatrick D.A."/>
            <person name="de Groot P.W."/>
            <person name="Harris D."/>
            <person name="Hoyer L.L."/>
            <person name="Hube B."/>
            <person name="Klis F.M."/>
            <person name="Kodira C."/>
            <person name="Lennard N."/>
            <person name="Logue M.E."/>
            <person name="Martin R."/>
            <person name="Neiman A.M."/>
            <person name="Nikolaou E."/>
            <person name="Quail M.A."/>
            <person name="Quinn J."/>
            <person name="Santos M.C."/>
            <person name="Schmitzberger F.F."/>
            <person name="Sherlock G."/>
            <person name="Shah P."/>
            <person name="Silverstein K.A."/>
            <person name="Skrzypek M.S."/>
            <person name="Soll D."/>
            <person name="Staggs R."/>
            <person name="Stansfield I."/>
            <person name="Stumpf M.P."/>
            <person name="Sudbery P.E."/>
            <person name="Srikantha T."/>
            <person name="Zeng Q."/>
            <person name="Berman J."/>
            <person name="Berriman M."/>
            <person name="Heitman J."/>
            <person name="Gow N.A."/>
            <person name="Lorenz M.C."/>
            <person name="Birren B.W."/>
            <person name="Kellis M."/>
            <person name="Cuomo C.A."/>
        </authorList>
    </citation>
    <scope>NUCLEOTIDE SEQUENCE [LARGE SCALE GENOMIC DNA]</scope>
    <source>
        <strain evidence="3">ATCC 11503 / BCRC 21390 / CBS 2605 / JCM 1781 / NBRC 1676 / NRRL YB-4239</strain>
    </source>
</reference>
<gene>
    <name evidence="2" type="ORF">LELG_03364</name>
</gene>
<feature type="region of interest" description="Disordered" evidence="1">
    <location>
        <begin position="1"/>
        <end position="54"/>
    </location>
</feature>
<sequence>MDLSNLSRTLPLLKPLHKEDERRRNTSLSGTGAAAASVTSSQSTSSTSSTSSTADYTDLTTHFKDAAKAIASLYNTALGVQNLTNTNDETPQKLTLKTDFAQAARSVAVLYKYAQMSHPASFDQGYLNCIDDLLQIITNDEDVENWALTRRAEITKLQKTSNKDNERERKEKGERERDRDRDREREREREKDIESDSVLNFSQKSVVKNSLDSLQSKTAFDDGKLPSDFAFQFALDLRPPTAFRPSIPPLSVLHNPSQRNLAISKKNRFHQQILKKVHSSEDSSESESDDLKRVKIFKDNTSPSRKKKRKNNATSNINNNINDNDNESGNDSTI</sequence>
<feature type="compositionally biased region" description="Low complexity" evidence="1">
    <location>
        <begin position="26"/>
        <end position="54"/>
    </location>
</feature>
<dbReference type="Proteomes" id="UP000001996">
    <property type="component" value="Unassembled WGS sequence"/>
</dbReference>
<dbReference type="PANTHER" id="PTHR38645">
    <property type="entry name" value="CHROMOSOME 9, WHOLE GENOME SHOTGUN SEQUENCE"/>
    <property type="match status" value="1"/>
</dbReference>
<dbReference type="PANTHER" id="PTHR38645:SF1">
    <property type="entry name" value="YALI0F12243P"/>
    <property type="match status" value="1"/>
</dbReference>
<dbReference type="KEGG" id="lel:PVL30_002862"/>
<dbReference type="InParanoid" id="A5E177"/>
<name>A5E177_LODEL</name>
<dbReference type="EMBL" id="CH981527">
    <property type="protein sequence ID" value="EDK45185.1"/>
    <property type="molecule type" value="Genomic_DNA"/>
</dbReference>
<evidence type="ECO:0000256" key="1">
    <source>
        <dbReference type="SAM" id="MobiDB-lite"/>
    </source>
</evidence>
<evidence type="ECO:0000313" key="2">
    <source>
        <dbReference type="EMBL" id="EDK45185.1"/>
    </source>
</evidence>
<protein>
    <submittedName>
        <fullName evidence="2">Uncharacterized protein</fullName>
    </submittedName>
</protein>
<accession>A5E177</accession>
<evidence type="ECO:0000313" key="3">
    <source>
        <dbReference type="Proteomes" id="UP000001996"/>
    </source>
</evidence>
<organism evidence="2 3">
    <name type="scientific">Lodderomyces elongisporus (strain ATCC 11503 / CBS 2605 / JCM 1781 / NBRC 1676 / NRRL YB-4239)</name>
    <name type="common">Yeast</name>
    <name type="synonym">Saccharomyces elongisporus</name>
    <dbReference type="NCBI Taxonomy" id="379508"/>
    <lineage>
        <taxon>Eukaryota</taxon>
        <taxon>Fungi</taxon>
        <taxon>Dikarya</taxon>
        <taxon>Ascomycota</taxon>
        <taxon>Saccharomycotina</taxon>
        <taxon>Pichiomycetes</taxon>
        <taxon>Debaryomycetaceae</taxon>
        <taxon>Candida/Lodderomyces clade</taxon>
        <taxon>Lodderomyces</taxon>
    </lineage>
</organism>
<dbReference type="AlphaFoldDB" id="A5E177"/>
<feature type="compositionally biased region" description="Basic and acidic residues" evidence="1">
    <location>
        <begin position="159"/>
        <end position="194"/>
    </location>
</feature>
<dbReference type="OrthoDB" id="21418at2759"/>
<dbReference type="HOGENOM" id="CLU_071871_0_0_1"/>
<proteinExistence type="predicted"/>
<dbReference type="InterPro" id="IPR029196">
    <property type="entry name" value="HAPSTR1-like"/>
</dbReference>
<feature type="compositionally biased region" description="Basic and acidic residues" evidence="1">
    <location>
        <begin position="289"/>
        <end position="298"/>
    </location>
</feature>
<dbReference type="eggNOG" id="ENOG502S6F0">
    <property type="taxonomic scope" value="Eukaryota"/>
</dbReference>
<feature type="region of interest" description="Disordered" evidence="1">
    <location>
        <begin position="275"/>
        <end position="334"/>
    </location>
</feature>
<dbReference type="Pfam" id="PF15251">
    <property type="entry name" value="TAPR1-like"/>
    <property type="match status" value="1"/>
</dbReference>
<dbReference type="VEuPathDB" id="FungiDB:LELG_03364"/>
<dbReference type="GeneID" id="5232434"/>
<feature type="compositionally biased region" description="Low complexity" evidence="1">
    <location>
        <begin position="312"/>
        <end position="334"/>
    </location>
</feature>